<dbReference type="SUPFAM" id="SSF56112">
    <property type="entry name" value="Protein kinase-like (PK-like)"/>
    <property type="match status" value="1"/>
</dbReference>
<dbReference type="Pfam" id="PF03109">
    <property type="entry name" value="ABC1"/>
    <property type="match status" value="1"/>
</dbReference>
<dbReference type="EMBL" id="MU152109">
    <property type="protein sequence ID" value="KAF9441030.1"/>
    <property type="molecule type" value="Genomic_DNA"/>
</dbReference>
<dbReference type="OrthoDB" id="2959283at2759"/>
<reference evidence="3" key="1">
    <citation type="submission" date="2020-11" db="EMBL/GenBank/DDBJ databases">
        <authorList>
            <consortium name="DOE Joint Genome Institute"/>
            <person name="Ahrendt S."/>
            <person name="Riley R."/>
            <person name="Andreopoulos W."/>
            <person name="Labutti K."/>
            <person name="Pangilinan J."/>
            <person name="Ruiz-Duenas F.J."/>
            <person name="Barrasa J.M."/>
            <person name="Sanchez-Garcia M."/>
            <person name="Camarero S."/>
            <person name="Miyauchi S."/>
            <person name="Serrano A."/>
            <person name="Linde D."/>
            <person name="Babiker R."/>
            <person name="Drula E."/>
            <person name="Ayuso-Fernandez I."/>
            <person name="Pacheco R."/>
            <person name="Padilla G."/>
            <person name="Ferreira P."/>
            <person name="Barriuso J."/>
            <person name="Kellner H."/>
            <person name="Castanera R."/>
            <person name="Alfaro M."/>
            <person name="Ramirez L."/>
            <person name="Pisabarro A.G."/>
            <person name="Kuo A."/>
            <person name="Tritt A."/>
            <person name="Lipzen A."/>
            <person name="He G."/>
            <person name="Yan M."/>
            <person name="Ng V."/>
            <person name="Cullen D."/>
            <person name="Martin F."/>
            <person name="Rosso M.-N."/>
            <person name="Henrissat B."/>
            <person name="Hibbett D."/>
            <person name="Martinez A.T."/>
            <person name="Grigoriev I.V."/>
        </authorList>
    </citation>
    <scope>NUCLEOTIDE SEQUENCE</scope>
    <source>
        <strain evidence="3">MF-IS2</strain>
    </source>
</reference>
<evidence type="ECO:0000259" key="2">
    <source>
        <dbReference type="Pfam" id="PF03109"/>
    </source>
</evidence>
<feature type="signal peptide" evidence="1">
    <location>
        <begin position="1"/>
        <end position="18"/>
    </location>
</feature>
<dbReference type="InterPro" id="IPR004147">
    <property type="entry name" value="ABC1_dom"/>
</dbReference>
<accession>A0A9P5WZ82</accession>
<proteinExistence type="predicted"/>
<dbReference type="InterPro" id="IPR011009">
    <property type="entry name" value="Kinase-like_dom_sf"/>
</dbReference>
<name>A0A9P5WZ82_9AGAR</name>
<feature type="chain" id="PRO_5040394588" description="ABC1 atypical kinase-like domain-containing protein" evidence="1">
    <location>
        <begin position="19"/>
        <end position="241"/>
    </location>
</feature>
<keyword evidence="1" id="KW-0732">Signal</keyword>
<evidence type="ECO:0000313" key="4">
    <source>
        <dbReference type="Proteomes" id="UP000807342"/>
    </source>
</evidence>
<sequence length="241" mass="26053">MKFISSSILLFALFFVNGASVTALPAGTEEQSIAPRQNVGSVITVGNRNYRLIEQLTNEIGASTFRAQEDITNGGPFFAKRPTTSGTAPPAFSTEVANTQSASTVLGTNIFVSSGTSLNFFWMITSPAPGGEIQFRWISDRTRFATRTACDADMVAARTVIVSQNQRLANDARTGFVHGDNHPGNWFVPTTGNIQTAVPIDFGIVVRPPPPAANIVTLVQTQYAYNADTWQALREVYGICR</sequence>
<dbReference type="Proteomes" id="UP000807342">
    <property type="component" value="Unassembled WGS sequence"/>
</dbReference>
<keyword evidence="4" id="KW-1185">Reference proteome</keyword>
<evidence type="ECO:0000313" key="3">
    <source>
        <dbReference type="EMBL" id="KAF9441030.1"/>
    </source>
</evidence>
<organism evidence="3 4">
    <name type="scientific">Macrolepiota fuliginosa MF-IS2</name>
    <dbReference type="NCBI Taxonomy" id="1400762"/>
    <lineage>
        <taxon>Eukaryota</taxon>
        <taxon>Fungi</taxon>
        <taxon>Dikarya</taxon>
        <taxon>Basidiomycota</taxon>
        <taxon>Agaricomycotina</taxon>
        <taxon>Agaricomycetes</taxon>
        <taxon>Agaricomycetidae</taxon>
        <taxon>Agaricales</taxon>
        <taxon>Agaricineae</taxon>
        <taxon>Agaricaceae</taxon>
        <taxon>Macrolepiota</taxon>
    </lineage>
</organism>
<gene>
    <name evidence="3" type="ORF">P691DRAFT_800504</name>
</gene>
<protein>
    <recommendedName>
        <fullName evidence="2">ABC1 atypical kinase-like domain-containing protein</fullName>
    </recommendedName>
</protein>
<feature type="domain" description="ABC1 atypical kinase-like" evidence="2">
    <location>
        <begin position="171"/>
        <end position="211"/>
    </location>
</feature>
<comment type="caution">
    <text evidence="3">The sequence shown here is derived from an EMBL/GenBank/DDBJ whole genome shotgun (WGS) entry which is preliminary data.</text>
</comment>
<dbReference type="AlphaFoldDB" id="A0A9P5WZ82"/>
<evidence type="ECO:0000256" key="1">
    <source>
        <dbReference type="SAM" id="SignalP"/>
    </source>
</evidence>